<dbReference type="InterPro" id="IPR003680">
    <property type="entry name" value="Flavodoxin_fold"/>
</dbReference>
<dbReference type="AlphaFoldDB" id="A0A561SPP8"/>
<feature type="binding site" evidence="6">
    <location>
        <position position="10"/>
    </location>
    <ligand>
        <name>FMN</name>
        <dbReference type="ChEBI" id="CHEBI:58210"/>
    </ligand>
</feature>
<dbReference type="GO" id="GO:0009055">
    <property type="term" value="F:electron transfer activity"/>
    <property type="evidence" value="ECO:0007669"/>
    <property type="project" value="UniProtKB-UniRule"/>
</dbReference>
<keyword evidence="4 6" id="KW-0520">NAD</keyword>
<evidence type="ECO:0000313" key="8">
    <source>
        <dbReference type="EMBL" id="TWF76839.1"/>
    </source>
</evidence>
<evidence type="ECO:0000256" key="4">
    <source>
        <dbReference type="ARBA" id="ARBA00023027"/>
    </source>
</evidence>
<dbReference type="EC" id="1.7.1.17" evidence="6"/>
<dbReference type="SUPFAM" id="SSF52218">
    <property type="entry name" value="Flavoproteins"/>
    <property type="match status" value="1"/>
</dbReference>
<keyword evidence="9" id="KW-1185">Reference proteome</keyword>
<dbReference type="InterPro" id="IPR029039">
    <property type="entry name" value="Flavoprotein-like_sf"/>
</dbReference>
<comment type="function">
    <text evidence="6">Quinone reductase that provides resistance to thiol-specific stress caused by electrophilic quinones.</text>
</comment>
<gene>
    <name evidence="6" type="primary">azoR</name>
    <name evidence="8" type="ORF">FHX44_112737</name>
</gene>
<dbReference type="InterPro" id="IPR023048">
    <property type="entry name" value="NADH:quinone_OxRdtase_FMN_depd"/>
</dbReference>
<comment type="subunit">
    <text evidence="6">Homodimer.</text>
</comment>
<feature type="domain" description="Flavodoxin-like fold" evidence="7">
    <location>
        <begin position="4"/>
        <end position="186"/>
    </location>
</feature>
<comment type="caution">
    <text evidence="6">Lacks conserved residue(s) required for the propagation of feature annotation.</text>
</comment>
<dbReference type="EMBL" id="VIWU01000001">
    <property type="protein sequence ID" value="TWF76839.1"/>
    <property type="molecule type" value="Genomic_DNA"/>
</dbReference>
<comment type="caution">
    <text evidence="8">The sequence shown here is derived from an EMBL/GenBank/DDBJ whole genome shotgun (WGS) entry which is preliminary data.</text>
</comment>
<comment type="catalytic activity">
    <reaction evidence="6">
        <text>2 a quinone + NADH + H(+) = 2 a 1,4-benzosemiquinone + NAD(+)</text>
        <dbReference type="Rhea" id="RHEA:65952"/>
        <dbReference type="ChEBI" id="CHEBI:15378"/>
        <dbReference type="ChEBI" id="CHEBI:57540"/>
        <dbReference type="ChEBI" id="CHEBI:57945"/>
        <dbReference type="ChEBI" id="CHEBI:132124"/>
        <dbReference type="ChEBI" id="CHEBI:134225"/>
    </reaction>
</comment>
<keyword evidence="1 6" id="KW-0285">Flavoprotein</keyword>
<dbReference type="Proteomes" id="UP000321261">
    <property type="component" value="Unassembled WGS sequence"/>
</dbReference>
<dbReference type="PANTHER" id="PTHR43741">
    <property type="entry name" value="FMN-DEPENDENT NADH-AZOREDUCTASE 1"/>
    <property type="match status" value="1"/>
</dbReference>
<evidence type="ECO:0000256" key="2">
    <source>
        <dbReference type="ARBA" id="ARBA00022643"/>
    </source>
</evidence>
<dbReference type="GO" id="GO:0016652">
    <property type="term" value="F:oxidoreductase activity, acting on NAD(P)H as acceptor"/>
    <property type="evidence" value="ECO:0007669"/>
    <property type="project" value="UniProtKB-UniRule"/>
</dbReference>
<feature type="binding site" evidence="6">
    <location>
        <begin position="107"/>
        <end position="110"/>
    </location>
    <ligand>
        <name>FMN</name>
        <dbReference type="ChEBI" id="CHEBI:58210"/>
    </ligand>
</feature>
<dbReference type="Gene3D" id="3.40.50.360">
    <property type="match status" value="1"/>
</dbReference>
<dbReference type="Pfam" id="PF02525">
    <property type="entry name" value="Flavodoxin_2"/>
    <property type="match status" value="1"/>
</dbReference>
<name>A0A561SPP8_9PSEU</name>
<organism evidence="8 9">
    <name type="scientific">Pseudonocardia hierapolitana</name>
    <dbReference type="NCBI Taxonomy" id="1128676"/>
    <lineage>
        <taxon>Bacteria</taxon>
        <taxon>Bacillati</taxon>
        <taxon>Actinomycetota</taxon>
        <taxon>Actinomycetes</taxon>
        <taxon>Pseudonocardiales</taxon>
        <taxon>Pseudonocardiaceae</taxon>
        <taxon>Pseudonocardia</taxon>
    </lineage>
</organism>
<evidence type="ECO:0000256" key="5">
    <source>
        <dbReference type="ARBA" id="ARBA00048542"/>
    </source>
</evidence>
<comment type="similarity">
    <text evidence="6">Belongs to the azoreductase type 1 family.</text>
</comment>
<evidence type="ECO:0000256" key="3">
    <source>
        <dbReference type="ARBA" id="ARBA00023002"/>
    </source>
</evidence>
<evidence type="ECO:0000313" key="9">
    <source>
        <dbReference type="Proteomes" id="UP000321261"/>
    </source>
</evidence>
<feature type="binding site" evidence="6">
    <location>
        <begin position="15"/>
        <end position="17"/>
    </location>
    <ligand>
        <name>FMN</name>
        <dbReference type="ChEBI" id="CHEBI:58210"/>
    </ligand>
</feature>
<dbReference type="HAMAP" id="MF_01216">
    <property type="entry name" value="Azoreductase_type1"/>
    <property type="match status" value="1"/>
</dbReference>
<evidence type="ECO:0000259" key="7">
    <source>
        <dbReference type="Pfam" id="PF02525"/>
    </source>
</evidence>
<reference evidence="8 9" key="1">
    <citation type="submission" date="2019-06" db="EMBL/GenBank/DDBJ databases">
        <title>Sequencing the genomes of 1000 actinobacteria strains.</title>
        <authorList>
            <person name="Klenk H.-P."/>
        </authorList>
    </citation>
    <scope>NUCLEOTIDE SEQUENCE [LARGE SCALE GENOMIC DNA]</scope>
    <source>
        <strain evidence="8 9">DSM 45671</strain>
    </source>
</reference>
<dbReference type="RefSeq" id="WP_212612459.1">
    <property type="nucleotide sequence ID" value="NZ_VIWU01000001.1"/>
</dbReference>
<accession>A0A561SPP8</accession>
<protein>
    <recommendedName>
        <fullName evidence="6">FMN dependent NADH:quinone oxidoreductase</fullName>
        <ecNumber evidence="6">1.6.5.-</ecNumber>
    </recommendedName>
    <alternativeName>
        <fullName evidence="6">Azo-dye reductase</fullName>
    </alternativeName>
    <alternativeName>
        <fullName evidence="6">FMN-dependent NADH-azo compound oxidoreductase</fullName>
    </alternativeName>
    <alternativeName>
        <fullName evidence="6">FMN-dependent NADH-azoreductase</fullName>
        <ecNumber evidence="6">1.7.1.17</ecNumber>
    </alternativeName>
</protein>
<comment type="catalytic activity">
    <reaction evidence="5">
        <text>N,N-dimethyl-1,4-phenylenediamine + anthranilate + 2 NAD(+) = 2-(4-dimethylaminophenyl)diazenylbenzoate + 2 NADH + 2 H(+)</text>
        <dbReference type="Rhea" id="RHEA:55872"/>
        <dbReference type="ChEBI" id="CHEBI:15378"/>
        <dbReference type="ChEBI" id="CHEBI:15783"/>
        <dbReference type="ChEBI" id="CHEBI:16567"/>
        <dbReference type="ChEBI" id="CHEBI:57540"/>
        <dbReference type="ChEBI" id="CHEBI:57945"/>
        <dbReference type="ChEBI" id="CHEBI:71579"/>
        <dbReference type="EC" id="1.7.1.17"/>
    </reaction>
    <physiologicalReaction direction="right-to-left" evidence="5">
        <dbReference type="Rhea" id="RHEA:55874"/>
    </physiologicalReaction>
</comment>
<proteinExistence type="inferred from homology"/>
<comment type="function">
    <text evidence="6">Also exhibits azoreductase activity. Catalyzes the reductive cleavage of the azo bond in aromatic azo compounds to the corresponding amines.</text>
</comment>
<evidence type="ECO:0000256" key="1">
    <source>
        <dbReference type="ARBA" id="ARBA00022630"/>
    </source>
</evidence>
<keyword evidence="3 6" id="KW-0560">Oxidoreductase</keyword>
<evidence type="ECO:0000256" key="6">
    <source>
        <dbReference type="HAMAP-Rule" id="MF_01216"/>
    </source>
</evidence>
<dbReference type="InterPro" id="IPR050104">
    <property type="entry name" value="FMN-dep_NADH:Q_OxRdtase_AzoR1"/>
</dbReference>
<dbReference type="GO" id="GO:0016655">
    <property type="term" value="F:oxidoreductase activity, acting on NAD(P)H, quinone or similar compound as acceptor"/>
    <property type="evidence" value="ECO:0007669"/>
    <property type="project" value="InterPro"/>
</dbReference>
<dbReference type="EC" id="1.6.5.-" evidence="6"/>
<keyword evidence="2 6" id="KW-0288">FMN</keyword>
<dbReference type="PANTHER" id="PTHR43741:SF4">
    <property type="entry name" value="FMN-DEPENDENT NADH:QUINONE OXIDOREDUCTASE"/>
    <property type="match status" value="1"/>
</dbReference>
<dbReference type="GO" id="GO:0010181">
    <property type="term" value="F:FMN binding"/>
    <property type="evidence" value="ECO:0007669"/>
    <property type="project" value="UniProtKB-UniRule"/>
</dbReference>
<sequence length="220" mass="23889">MPGLLHLDASARSTSFSRRLGARFADGWRAAHPGAPYVHRDLAADPVPFIDEAWTELCDELMRRRITDPHRYHEVVETPAQKAAWAVLAPLLDELLAADVVLVATPMYNFSVPAALKAWIDQVTFPRMSLAGTRFVVVCARGGTYLPGTPRAAVEHATSYLRDFFDGHFAVTDVDVVAAELVNSLVDPVLADRRSEHEASVASAEAEVDRLVAAFAAAAA</sequence>
<comment type="cofactor">
    <cofactor evidence="6">
        <name>FMN</name>
        <dbReference type="ChEBI" id="CHEBI:58210"/>
    </cofactor>
    <text evidence="6">Binds 1 FMN per subunit.</text>
</comment>